<dbReference type="RefSeq" id="WP_175361270.1">
    <property type="nucleotide sequence ID" value="NZ_JABFMR010000001.1"/>
</dbReference>
<sequence length="219" mass="25029">MNLETFIARLNTYDLQRDKDCIIDNLRQLASNRSLLSEHLYASIQQDGFSTRNSLYNAYAFVLHSNDLFTLRLGFWSPVNLHDEHETFIYDLNHSHDFEMYVVGYSGDGYTTIIREILDDLPLQAGKIPRLGKQRSVKLSPGEVLYMPALKEIHKQIAPQSMSASLSLLIHPEHSIRADEAWCFDEHYTPLYPGIAAQETALFTQVLSLLPPRQSFAAQ</sequence>
<organism evidence="1 2">
    <name type="scientific">Pseudomonas corrugata</name>
    <dbReference type="NCBI Taxonomy" id="47879"/>
    <lineage>
        <taxon>Bacteria</taxon>
        <taxon>Pseudomonadati</taxon>
        <taxon>Pseudomonadota</taxon>
        <taxon>Gammaproteobacteria</taxon>
        <taxon>Pseudomonadales</taxon>
        <taxon>Pseudomonadaceae</taxon>
        <taxon>Pseudomonas</taxon>
    </lineage>
</organism>
<dbReference type="AlphaFoldDB" id="A0A7Y6DFC9"/>
<accession>A0A7Y6DFC9</accession>
<comment type="caution">
    <text evidence="1">The sequence shown here is derived from an EMBL/GenBank/DDBJ whole genome shotgun (WGS) entry which is preliminary data.</text>
</comment>
<gene>
    <name evidence="1" type="ORF">HNO91_00345</name>
</gene>
<evidence type="ECO:0000313" key="2">
    <source>
        <dbReference type="Proteomes" id="UP000536720"/>
    </source>
</evidence>
<proteinExistence type="predicted"/>
<name>A0A7Y6DFC9_9PSED</name>
<evidence type="ECO:0000313" key="1">
    <source>
        <dbReference type="EMBL" id="NUT84851.1"/>
    </source>
</evidence>
<protein>
    <submittedName>
        <fullName evidence="1">Transposase</fullName>
    </submittedName>
</protein>
<reference evidence="1 2" key="1">
    <citation type="journal article" date="2020" name="Front. Plant Sci.">
        <title>Isolation of Rhizosphere Bacteria That Improve Quality and Water Stress Tolerance in Greenhouse Ornamentals.</title>
        <authorList>
            <person name="Nordstedt N.P."/>
            <person name="Jones M.L."/>
        </authorList>
    </citation>
    <scope>NUCLEOTIDE SEQUENCE [LARGE SCALE GENOMIC DNA]</scope>
    <source>
        <strain evidence="1 2">C7D2</strain>
    </source>
</reference>
<dbReference type="EMBL" id="JABFMR010000001">
    <property type="protein sequence ID" value="NUT84851.1"/>
    <property type="molecule type" value="Genomic_DNA"/>
</dbReference>
<dbReference type="Proteomes" id="UP000536720">
    <property type="component" value="Unassembled WGS sequence"/>
</dbReference>